<dbReference type="PANTHER" id="PTHR42801:SF4">
    <property type="entry name" value="AHPC_TSA FAMILY PROTEIN"/>
    <property type="match status" value="1"/>
</dbReference>
<comment type="caution">
    <text evidence="15">The sequence shown here is derived from an EMBL/GenBank/DDBJ whole genome shotgun (WGS) entry which is preliminary data.</text>
</comment>
<evidence type="ECO:0000259" key="14">
    <source>
        <dbReference type="PROSITE" id="PS51352"/>
    </source>
</evidence>
<dbReference type="Gene3D" id="3.40.30.10">
    <property type="entry name" value="Glutaredoxin"/>
    <property type="match status" value="1"/>
</dbReference>
<evidence type="ECO:0000256" key="8">
    <source>
        <dbReference type="ARBA" id="ARBA00023284"/>
    </source>
</evidence>
<dbReference type="GO" id="GO:0045454">
    <property type="term" value="P:cell redox homeostasis"/>
    <property type="evidence" value="ECO:0007669"/>
    <property type="project" value="TreeGrafter"/>
</dbReference>
<evidence type="ECO:0000256" key="1">
    <source>
        <dbReference type="ARBA" id="ARBA00003330"/>
    </source>
</evidence>
<dbReference type="Pfam" id="PF00578">
    <property type="entry name" value="AhpC-TSA"/>
    <property type="match status" value="1"/>
</dbReference>
<reference evidence="16" key="1">
    <citation type="journal article" date="2018" name="Sci. Rep.">
        <title>Lignite coal burning seam in the remote Altai Mountains harbors a hydrogen-driven thermophilic microbial community.</title>
        <authorList>
            <person name="Kadnikov V.V."/>
            <person name="Mardanov A.V."/>
            <person name="Ivasenko D.A."/>
            <person name="Antsiferov D.V."/>
            <person name="Beletsky A.V."/>
            <person name="Karnachuk O.V."/>
            <person name="Ravin N.V."/>
        </authorList>
    </citation>
    <scope>NUCLEOTIDE SEQUENCE [LARGE SCALE GENOMIC DNA]</scope>
</reference>
<evidence type="ECO:0000256" key="11">
    <source>
        <dbReference type="ARBA" id="ARBA00041373"/>
    </source>
</evidence>
<gene>
    <name evidence="15" type="ORF">BSOLF_1052</name>
</gene>
<comment type="function">
    <text evidence="1">Thiol-specific peroxidase that catalyzes the reduction of hydrogen peroxide and organic hydroperoxides to water and alcohols, respectively. Plays a role in cell protection against oxidative stress by detoxifying peroxides and as sensor of hydrogen peroxide-mediated signaling events.</text>
</comment>
<evidence type="ECO:0000313" key="16">
    <source>
        <dbReference type="Proteomes" id="UP000244338"/>
    </source>
</evidence>
<comment type="catalytic activity">
    <reaction evidence="12">
        <text>a hydroperoxide + [thioredoxin]-dithiol = an alcohol + [thioredoxin]-disulfide + H2O</text>
        <dbReference type="Rhea" id="RHEA:62620"/>
        <dbReference type="Rhea" id="RHEA-COMP:10698"/>
        <dbReference type="Rhea" id="RHEA-COMP:10700"/>
        <dbReference type="ChEBI" id="CHEBI:15377"/>
        <dbReference type="ChEBI" id="CHEBI:29950"/>
        <dbReference type="ChEBI" id="CHEBI:30879"/>
        <dbReference type="ChEBI" id="CHEBI:35924"/>
        <dbReference type="ChEBI" id="CHEBI:50058"/>
        <dbReference type="EC" id="1.11.1.24"/>
    </reaction>
</comment>
<keyword evidence="7" id="KW-1015">Disulfide bond</keyword>
<evidence type="ECO:0000256" key="3">
    <source>
        <dbReference type="ARBA" id="ARBA00013017"/>
    </source>
</evidence>
<dbReference type="GO" id="GO:0008379">
    <property type="term" value="F:thioredoxin peroxidase activity"/>
    <property type="evidence" value="ECO:0007669"/>
    <property type="project" value="TreeGrafter"/>
</dbReference>
<keyword evidence="4 15" id="KW-0575">Peroxidase</keyword>
<dbReference type="AlphaFoldDB" id="A0A2R6XZZ2"/>
<protein>
    <recommendedName>
        <fullName evidence="3">thioredoxin-dependent peroxiredoxin</fullName>
        <ecNumber evidence="3">1.11.1.24</ecNumber>
    </recommendedName>
    <alternativeName>
        <fullName evidence="11">Bacterioferritin comigratory protein</fullName>
    </alternativeName>
    <alternativeName>
        <fullName evidence="9">Thioredoxin peroxidase</fullName>
    </alternativeName>
</protein>
<evidence type="ECO:0000256" key="7">
    <source>
        <dbReference type="ARBA" id="ARBA00023157"/>
    </source>
</evidence>
<evidence type="ECO:0000256" key="9">
    <source>
        <dbReference type="ARBA" id="ARBA00032824"/>
    </source>
</evidence>
<dbReference type="InterPro" id="IPR024706">
    <property type="entry name" value="Peroxiredoxin_AhpC-typ"/>
</dbReference>
<dbReference type="GO" id="GO:0034599">
    <property type="term" value="P:cellular response to oxidative stress"/>
    <property type="evidence" value="ECO:0007669"/>
    <property type="project" value="TreeGrafter"/>
</dbReference>
<dbReference type="EMBL" id="PEBX01000055">
    <property type="protein sequence ID" value="PTQ55984.1"/>
    <property type="molecule type" value="Genomic_DNA"/>
</dbReference>
<dbReference type="SUPFAM" id="SSF52833">
    <property type="entry name" value="Thioredoxin-like"/>
    <property type="match status" value="1"/>
</dbReference>
<evidence type="ECO:0000256" key="5">
    <source>
        <dbReference type="ARBA" id="ARBA00022862"/>
    </source>
</evidence>
<name>A0A2R6XZZ2_9BACL</name>
<dbReference type="PIRSF" id="PIRSF000239">
    <property type="entry name" value="AHPC"/>
    <property type="match status" value="1"/>
</dbReference>
<evidence type="ECO:0000256" key="12">
    <source>
        <dbReference type="ARBA" id="ARBA00049091"/>
    </source>
</evidence>
<dbReference type="GO" id="GO:0005737">
    <property type="term" value="C:cytoplasm"/>
    <property type="evidence" value="ECO:0007669"/>
    <property type="project" value="TreeGrafter"/>
</dbReference>
<dbReference type="Proteomes" id="UP000244338">
    <property type="component" value="Unassembled WGS sequence"/>
</dbReference>
<sequence>MSVQVGEMAPDFTLPASSGGEVSLRDFRGQPVVLYFYPKDDTPGCTTEAKDFRDLHPDFTALGAVVLGVSPDPLTSHSKFIAKHDLPFTLLSDTEHEVAERYGVWQLKKNYGREYMGIVRSTFLIDAEGRIVKIWSNVKVKGHAEEVKRALEELLNRA</sequence>
<evidence type="ECO:0000313" key="15">
    <source>
        <dbReference type="EMBL" id="PTQ55984.1"/>
    </source>
</evidence>
<dbReference type="InterPro" id="IPR050924">
    <property type="entry name" value="Peroxiredoxin_BCP/PrxQ"/>
</dbReference>
<proteinExistence type="inferred from homology"/>
<evidence type="ECO:0000256" key="10">
    <source>
        <dbReference type="ARBA" id="ARBA00038489"/>
    </source>
</evidence>
<keyword evidence="8" id="KW-0676">Redox-active center</keyword>
<dbReference type="CDD" id="cd03017">
    <property type="entry name" value="PRX_BCP"/>
    <property type="match status" value="1"/>
</dbReference>
<dbReference type="InterPro" id="IPR036249">
    <property type="entry name" value="Thioredoxin-like_sf"/>
</dbReference>
<feature type="active site" description="Cysteine sulfenic acid (-SOH) intermediate; for peroxidase activity" evidence="13">
    <location>
        <position position="45"/>
    </location>
</feature>
<dbReference type="PANTHER" id="PTHR42801">
    <property type="entry name" value="THIOREDOXIN-DEPENDENT PEROXIDE REDUCTASE"/>
    <property type="match status" value="1"/>
</dbReference>
<evidence type="ECO:0000256" key="2">
    <source>
        <dbReference type="ARBA" id="ARBA00011245"/>
    </source>
</evidence>
<accession>A0A2R6XZZ2</accession>
<keyword evidence="6" id="KW-0560">Oxidoreductase</keyword>
<dbReference type="EC" id="1.11.1.24" evidence="3"/>
<dbReference type="FunFam" id="3.40.30.10:FF:000007">
    <property type="entry name" value="Thioredoxin-dependent thiol peroxidase"/>
    <property type="match status" value="1"/>
</dbReference>
<feature type="domain" description="Thioredoxin" evidence="14">
    <location>
        <begin position="3"/>
        <end position="156"/>
    </location>
</feature>
<evidence type="ECO:0000256" key="6">
    <source>
        <dbReference type="ARBA" id="ARBA00023002"/>
    </source>
</evidence>
<dbReference type="InterPro" id="IPR000866">
    <property type="entry name" value="AhpC/TSA"/>
</dbReference>
<organism evidence="15 16">
    <name type="scientific">Candidatus Carbonibacillus altaicus</name>
    <dbReference type="NCBI Taxonomy" id="2163959"/>
    <lineage>
        <taxon>Bacteria</taxon>
        <taxon>Bacillati</taxon>
        <taxon>Bacillota</taxon>
        <taxon>Bacilli</taxon>
        <taxon>Bacillales</taxon>
        <taxon>Candidatus Carbonibacillus</taxon>
    </lineage>
</organism>
<comment type="similarity">
    <text evidence="10">Belongs to the peroxiredoxin family. BCP/PrxQ subfamily.</text>
</comment>
<dbReference type="PROSITE" id="PS51352">
    <property type="entry name" value="THIOREDOXIN_2"/>
    <property type="match status" value="1"/>
</dbReference>
<evidence type="ECO:0000256" key="4">
    <source>
        <dbReference type="ARBA" id="ARBA00022559"/>
    </source>
</evidence>
<dbReference type="InterPro" id="IPR013766">
    <property type="entry name" value="Thioredoxin_domain"/>
</dbReference>
<keyword evidence="5" id="KW-0049">Antioxidant</keyword>
<comment type="subunit">
    <text evidence="2">Monomer.</text>
</comment>
<evidence type="ECO:0000256" key="13">
    <source>
        <dbReference type="PIRSR" id="PIRSR000239-1"/>
    </source>
</evidence>
<dbReference type="NCBIfam" id="NF006960">
    <property type="entry name" value="PRK09437.1"/>
    <property type="match status" value="1"/>
</dbReference>